<dbReference type="OrthoDB" id="103349at2759"/>
<dbReference type="InterPro" id="IPR050738">
    <property type="entry name" value="Sulfatase"/>
</dbReference>
<sequence length="495" mass="55926">MVGPKNVLLLIADDLGRDISTYNPQSPAKTPHLTALAQTGTRFTYGFTSTASCSPSRTVIYTGLHTHTNGNYGLSDGWNAFCTFSHVDTAPKIFRSLGYLTGIIGKVHVGPPELYPWQVRDESESRDVAWVADRAESFIAQAQRWEKPFFLTVGYIDPHRNMAERAGFGNRDFGYDPRIKDKRYTAGEVLVPNYLSDLPGVRTELAEYCRSINRLDQGVGLILDKLRQRGVADNTLVIFLSDNGPPFVNSKTTLYDAGVHLPLIIRQPGSSPGVVNPNLVSWVDILPTMLDWAGHPALNTPNASRRRGRSLLPIMSKSQRLDAWCKVYGSHTFHEISNFWPTRFLRNERFKYHRNVAWKLDFPFAADLYASLSWDGIRNSAAKHGGTAMVGPRKLKDYIRRPPEELYDLDADPAEVHNLAKDPEYADVVREMRADLERWQADTGDPFLWRDGISVLLMKPYVRDEGLRVPDRWDFDVDAPGNIEGKMLKFEKSKL</sequence>
<evidence type="ECO:0000256" key="1">
    <source>
        <dbReference type="ARBA" id="ARBA00008779"/>
    </source>
</evidence>
<proteinExistence type="inferred from homology"/>
<dbReference type="Gene3D" id="3.40.720.10">
    <property type="entry name" value="Alkaline Phosphatase, subunit A"/>
    <property type="match status" value="1"/>
</dbReference>
<dbReference type="CDD" id="cd16027">
    <property type="entry name" value="SGSH"/>
    <property type="match status" value="1"/>
</dbReference>
<organism evidence="4 5">
    <name type="scientific">Rhinocladiella mackenziei CBS 650.93</name>
    <dbReference type="NCBI Taxonomy" id="1442369"/>
    <lineage>
        <taxon>Eukaryota</taxon>
        <taxon>Fungi</taxon>
        <taxon>Dikarya</taxon>
        <taxon>Ascomycota</taxon>
        <taxon>Pezizomycotina</taxon>
        <taxon>Eurotiomycetes</taxon>
        <taxon>Chaetothyriomycetidae</taxon>
        <taxon>Chaetothyriales</taxon>
        <taxon>Herpotrichiellaceae</taxon>
        <taxon>Rhinocladiella</taxon>
    </lineage>
</organism>
<evidence type="ECO:0000259" key="3">
    <source>
        <dbReference type="Pfam" id="PF00884"/>
    </source>
</evidence>
<dbReference type="HOGENOM" id="CLU_006332_7_1_1"/>
<evidence type="ECO:0000256" key="2">
    <source>
        <dbReference type="ARBA" id="ARBA00022801"/>
    </source>
</evidence>
<dbReference type="PANTHER" id="PTHR42693">
    <property type="entry name" value="ARYLSULFATASE FAMILY MEMBER"/>
    <property type="match status" value="1"/>
</dbReference>
<dbReference type="PANTHER" id="PTHR42693:SF53">
    <property type="entry name" value="ENDO-4-O-SULFATASE"/>
    <property type="match status" value="1"/>
</dbReference>
<keyword evidence="5" id="KW-1185">Reference proteome</keyword>
<accession>A0A0D2ID91</accession>
<keyword evidence="2" id="KW-0378">Hydrolase</keyword>
<dbReference type="AlphaFoldDB" id="A0A0D2ID91"/>
<dbReference type="RefSeq" id="XP_013270935.1">
    <property type="nucleotide sequence ID" value="XM_013415481.1"/>
</dbReference>
<name>A0A0D2ID91_9EURO</name>
<dbReference type="EMBL" id="KN847479">
    <property type="protein sequence ID" value="KIX03799.1"/>
    <property type="molecule type" value="Genomic_DNA"/>
</dbReference>
<dbReference type="InterPro" id="IPR017850">
    <property type="entry name" value="Alkaline_phosphatase_core_sf"/>
</dbReference>
<dbReference type="VEuPathDB" id="FungiDB:Z518_07352"/>
<gene>
    <name evidence="4" type="ORF">Z518_07352</name>
</gene>
<evidence type="ECO:0000313" key="4">
    <source>
        <dbReference type="EMBL" id="KIX03799.1"/>
    </source>
</evidence>
<comment type="similarity">
    <text evidence="1">Belongs to the sulfatase family.</text>
</comment>
<dbReference type="GO" id="GO:0004065">
    <property type="term" value="F:arylsulfatase activity"/>
    <property type="evidence" value="ECO:0007669"/>
    <property type="project" value="TreeGrafter"/>
</dbReference>
<protein>
    <recommendedName>
        <fullName evidence="3">Sulfatase N-terminal domain-containing protein</fullName>
    </recommendedName>
</protein>
<evidence type="ECO:0000313" key="5">
    <source>
        <dbReference type="Proteomes" id="UP000053617"/>
    </source>
</evidence>
<dbReference type="STRING" id="1442369.A0A0D2ID91"/>
<feature type="domain" description="Sulfatase N-terminal" evidence="3">
    <location>
        <begin position="5"/>
        <end position="294"/>
    </location>
</feature>
<dbReference type="GeneID" id="25295423"/>
<dbReference type="Proteomes" id="UP000053617">
    <property type="component" value="Unassembled WGS sequence"/>
</dbReference>
<dbReference type="InterPro" id="IPR000917">
    <property type="entry name" value="Sulfatase_N"/>
</dbReference>
<dbReference type="SUPFAM" id="SSF53649">
    <property type="entry name" value="Alkaline phosphatase-like"/>
    <property type="match status" value="1"/>
</dbReference>
<reference evidence="4 5" key="1">
    <citation type="submission" date="2015-01" db="EMBL/GenBank/DDBJ databases">
        <title>The Genome Sequence of Rhinocladiella mackenzie CBS 650.93.</title>
        <authorList>
            <consortium name="The Broad Institute Genomics Platform"/>
            <person name="Cuomo C."/>
            <person name="de Hoog S."/>
            <person name="Gorbushina A."/>
            <person name="Stielow B."/>
            <person name="Teixiera M."/>
            <person name="Abouelleil A."/>
            <person name="Chapman S.B."/>
            <person name="Priest M."/>
            <person name="Young S.K."/>
            <person name="Wortman J."/>
            <person name="Nusbaum C."/>
            <person name="Birren B."/>
        </authorList>
    </citation>
    <scope>NUCLEOTIDE SEQUENCE [LARGE SCALE GENOMIC DNA]</scope>
    <source>
        <strain evidence="4 5">CBS 650.93</strain>
    </source>
</reference>
<dbReference type="Pfam" id="PF00884">
    <property type="entry name" value="Sulfatase"/>
    <property type="match status" value="1"/>
</dbReference>